<proteinExistence type="predicted"/>
<dbReference type="SMART" id="SM00539">
    <property type="entry name" value="NIDO"/>
    <property type="match status" value="1"/>
</dbReference>
<evidence type="ECO:0000256" key="9">
    <source>
        <dbReference type="ARBA" id="ARBA00022889"/>
    </source>
</evidence>
<dbReference type="InterPro" id="IPR006605">
    <property type="entry name" value="G2_nidogen/fibulin_G2F"/>
</dbReference>
<dbReference type="Pfam" id="PF07645">
    <property type="entry name" value="EGF_CA"/>
    <property type="match status" value="1"/>
</dbReference>
<dbReference type="InterPro" id="IPR000152">
    <property type="entry name" value="EGF-type_Asp/Asn_hydroxyl_site"/>
</dbReference>
<keyword evidence="9" id="KW-0130">Cell adhesion</keyword>
<feature type="domain" description="EGF-like" evidence="15">
    <location>
        <begin position="982"/>
        <end position="1022"/>
    </location>
</feature>
<organism evidence="18">
    <name type="scientific">Clastoptera arizonana</name>
    <name type="common">Arizona spittle bug</name>
    <dbReference type="NCBI Taxonomy" id="38151"/>
    <lineage>
        <taxon>Eukaryota</taxon>
        <taxon>Metazoa</taxon>
        <taxon>Ecdysozoa</taxon>
        <taxon>Arthropoda</taxon>
        <taxon>Hexapoda</taxon>
        <taxon>Insecta</taxon>
        <taxon>Pterygota</taxon>
        <taxon>Neoptera</taxon>
        <taxon>Paraneoptera</taxon>
        <taxon>Hemiptera</taxon>
        <taxon>Auchenorrhyncha</taxon>
        <taxon>Cercopoidea</taxon>
        <taxon>Clastopteridae</taxon>
        <taxon>Clastoptera</taxon>
    </lineage>
</organism>
<dbReference type="SUPFAM" id="SSF54511">
    <property type="entry name" value="GFP-like"/>
    <property type="match status" value="1"/>
</dbReference>
<dbReference type="InterPro" id="IPR003886">
    <property type="entry name" value="NIDO_dom"/>
</dbReference>
<evidence type="ECO:0000256" key="2">
    <source>
        <dbReference type="ARBA" id="ARBA00022525"/>
    </source>
</evidence>
<keyword evidence="5 14" id="KW-0732">Signal</keyword>
<evidence type="ECO:0000256" key="10">
    <source>
        <dbReference type="ARBA" id="ARBA00023157"/>
    </source>
</evidence>
<sequence>MRLEVLCAIACLVGPAWANGFYGYGPASDASLPRQNDVSSPEIPLTVPIVLYGEEFNSIFVNENGLLSFLTDIPQFISVQIPLHYPAIAPLYSNVDIGGRGNVFYRETQDPELLREATAKVQRYYPNLATPFTAQSIFIATWLEVGYFNEKSDKKNTFQVAIVTDGTESFVEFHYKDIQWIQAEAQTAGLPDARAQAGFMSTEINLFYTLPGSGTDRVENLNRWSNTDVPGFWMFRIGAIRDFGNVEPPQILESENTIDSTCNSHSTSCHSKADCIDHVEGFCCKCLTGYFGNGRACLQEDIPLRVNGKVSFDINGIKESEIVIQSYVITTDGRSYTALSKVPSVIGRDMQLINIISNIIGWLFAKPIGEALNGYQVTGGVFNQSADISFSKTKDRIEVHQQFQGLDVFDQLKLEAQIRGTIPPLPHNIKLSIPQFVQQFRKLSPGVLKAQGTVKITEESTEEELVVMTIDQTIHYTEWCTASPIITAPLRMKSARNFISYEDTESILRFASTNKISLLSENDDPCIAGQITCVNNSVCIPEGDNFRCVCNRGFETVYGEDGSNDYGCVDINECTTGSHRCDEAALCINEIGSFGCECRQGFTGDGFTCRRETQGCEELSCDKASECQETPEGAKCVCIQGFISNGEICVPNIEDDCISCSPFAWCNHTDDGHIKCTCYPGYSGDGNNCQPLQQYNTYAKTCMNNHCWCPPGLREYGDICVQDKAAPEHEGEGLQFPRPVCLAHNICYCPEGYKFHEENCLPNPGYDTKGPSGNSLSCSEVNMCSPYGSCVEVETQRYECQCNPGYEGDGIDCQETQQSCLDGRDLCHQNAACILDDRSDRYICMCNKGFIGNGINCRSQDKCNEDSDCGAHASCSYSEITEVKECICEVNYVQDYGACIHQNCLECHPDAECVQDPETEVVCRCNPGFIGDGVTRCESEPETCGTADICHNNAQCIYDNESGYKCACDVGFEGNGLHCTPEKKTCYNTPSLCHEQANCVRIQDSFECECKEGYAGNGAVCKEIRQQKGGFLLVSKGIAIIQVPFQTSSSNPGRPIHLTYDQIAIGLTIDCGEGRVYWSDIGSKTIKSSLYDGKDSVDFMNSDSGIDSPEGLAVDWVNRKLYWTDSVSDTINTASLDSGERQEIVSNGLVNPRGIAVHPGRRKVFWSDWDRRAPKLEWSWLDGSGRTVLIQDHSVQLPNSLAIDFDQNELCWTDAGTKNIDCIGIDSGIRRTVVSNCSYPFGLAITFEKYYWTDWITQKVESAWKHTGASAGSLLVPPSGAGKLYGIAAVNDNCPRY</sequence>
<feature type="domain" description="EGF-like" evidence="15">
    <location>
        <begin position="816"/>
        <end position="858"/>
    </location>
</feature>
<dbReference type="Gene3D" id="2.40.155.10">
    <property type="entry name" value="Green fluorescent protein"/>
    <property type="match status" value="1"/>
</dbReference>
<feature type="domain" description="EGF-like" evidence="15">
    <location>
        <begin position="522"/>
        <end position="560"/>
    </location>
</feature>
<dbReference type="Pfam" id="PF07474">
    <property type="entry name" value="G2F"/>
    <property type="match status" value="1"/>
</dbReference>
<dbReference type="Gene3D" id="2.120.10.30">
    <property type="entry name" value="TolB, C-terminal domain"/>
    <property type="match status" value="1"/>
</dbReference>
<feature type="repeat" description="LDL-receptor class B" evidence="13">
    <location>
        <begin position="1162"/>
        <end position="1207"/>
    </location>
</feature>
<dbReference type="InterPro" id="IPR049883">
    <property type="entry name" value="NOTCH1_EGF-like"/>
</dbReference>
<evidence type="ECO:0008006" key="19">
    <source>
        <dbReference type="Google" id="ProtNLM"/>
    </source>
</evidence>
<keyword evidence="7" id="KW-0106">Calcium</keyword>
<feature type="domain" description="EGF-like" evidence="15">
    <location>
        <begin position="900"/>
        <end position="938"/>
    </location>
</feature>
<keyword evidence="8" id="KW-0084">Basement membrane</keyword>
<dbReference type="PROSITE" id="PS50026">
    <property type="entry name" value="EGF_3"/>
    <property type="match status" value="8"/>
</dbReference>
<dbReference type="Pfam" id="PF12947">
    <property type="entry name" value="EGF_3"/>
    <property type="match status" value="3"/>
</dbReference>
<feature type="repeat" description="LDL-receptor class B" evidence="13">
    <location>
        <begin position="1119"/>
        <end position="1161"/>
    </location>
</feature>
<dbReference type="SMART" id="SM00135">
    <property type="entry name" value="LY"/>
    <property type="match status" value="5"/>
</dbReference>
<gene>
    <name evidence="18" type="ORF">g.19338</name>
</gene>
<feature type="domain" description="Nidogen G2 beta-barrel" evidence="16">
    <location>
        <begin position="302"/>
        <end position="526"/>
    </location>
</feature>
<evidence type="ECO:0000256" key="14">
    <source>
        <dbReference type="SAM" id="SignalP"/>
    </source>
</evidence>
<feature type="domain" description="EGF-like" evidence="15">
    <location>
        <begin position="653"/>
        <end position="690"/>
    </location>
</feature>
<comment type="subcellular location">
    <subcellularLocation>
        <location evidence="1">Secreted</location>
        <location evidence="1">Extracellular space</location>
        <location evidence="1">Extracellular matrix</location>
        <location evidence="1">Basement membrane</location>
    </subcellularLocation>
</comment>
<evidence type="ECO:0000256" key="6">
    <source>
        <dbReference type="ARBA" id="ARBA00022737"/>
    </source>
</evidence>
<dbReference type="InterPro" id="IPR052235">
    <property type="entry name" value="Nephronectin_domain"/>
</dbReference>
<feature type="disulfide bond" evidence="12">
    <location>
        <begin position="827"/>
        <end position="844"/>
    </location>
</feature>
<evidence type="ECO:0000313" key="18">
    <source>
        <dbReference type="EMBL" id="JAS06232.1"/>
    </source>
</evidence>
<dbReference type="Gene3D" id="2.10.25.10">
    <property type="entry name" value="Laminin"/>
    <property type="match status" value="8"/>
</dbReference>
<dbReference type="PROSITE" id="PS50993">
    <property type="entry name" value="NIDOGEN_G2"/>
    <property type="match status" value="1"/>
</dbReference>
<evidence type="ECO:0000256" key="1">
    <source>
        <dbReference type="ARBA" id="ARBA00004302"/>
    </source>
</evidence>
<dbReference type="SMART" id="SM00682">
    <property type="entry name" value="G2F"/>
    <property type="match status" value="1"/>
</dbReference>
<dbReference type="SUPFAM" id="SSF57184">
    <property type="entry name" value="Growth factor receptor domain"/>
    <property type="match status" value="1"/>
</dbReference>
<dbReference type="InterPro" id="IPR009030">
    <property type="entry name" value="Growth_fac_rcpt_cys_sf"/>
</dbReference>
<comment type="caution">
    <text evidence="12">Lacks conserved residue(s) required for the propagation of feature annotation.</text>
</comment>
<evidence type="ECO:0000256" key="13">
    <source>
        <dbReference type="PROSITE-ProRule" id="PRU00461"/>
    </source>
</evidence>
<feature type="domain" description="EGF-like" evidence="15">
    <location>
        <begin position="570"/>
        <end position="608"/>
    </location>
</feature>
<evidence type="ECO:0000256" key="5">
    <source>
        <dbReference type="ARBA" id="ARBA00022729"/>
    </source>
</evidence>
<feature type="signal peptide" evidence="14">
    <location>
        <begin position="1"/>
        <end position="18"/>
    </location>
</feature>
<dbReference type="CDD" id="cd00054">
    <property type="entry name" value="EGF_CA"/>
    <property type="match status" value="1"/>
</dbReference>
<dbReference type="Pfam" id="PF06119">
    <property type="entry name" value="NIDO"/>
    <property type="match status" value="1"/>
</dbReference>
<keyword evidence="4 12" id="KW-0245">EGF-like domain</keyword>
<keyword evidence="6" id="KW-0677">Repeat</keyword>
<dbReference type="InterPro" id="IPR009017">
    <property type="entry name" value="GFP"/>
</dbReference>
<dbReference type="GO" id="GO:0007160">
    <property type="term" value="P:cell-matrix adhesion"/>
    <property type="evidence" value="ECO:0007669"/>
    <property type="project" value="InterPro"/>
</dbReference>
<dbReference type="SMART" id="SM00179">
    <property type="entry name" value="EGF_CA"/>
    <property type="match status" value="6"/>
</dbReference>
<dbReference type="SUPFAM" id="SSF57196">
    <property type="entry name" value="EGF/Laminin"/>
    <property type="match status" value="2"/>
</dbReference>
<dbReference type="InterPro" id="IPR024731">
    <property type="entry name" value="NELL2-like_EGF"/>
</dbReference>
<dbReference type="Pfam" id="PF00058">
    <property type="entry name" value="Ldl_recept_b"/>
    <property type="match status" value="3"/>
</dbReference>
<dbReference type="InterPro" id="IPR018097">
    <property type="entry name" value="EGF_Ca-bd_CS"/>
</dbReference>
<evidence type="ECO:0000259" key="17">
    <source>
        <dbReference type="PROSITE" id="PS51220"/>
    </source>
</evidence>
<evidence type="ECO:0000256" key="3">
    <source>
        <dbReference type="ARBA" id="ARBA00022530"/>
    </source>
</evidence>
<feature type="domain" description="EGF-like" evidence="15">
    <location>
        <begin position="774"/>
        <end position="814"/>
    </location>
</feature>
<feature type="chain" id="PRO_5008580038" description="Nidogen" evidence="14">
    <location>
        <begin position="19"/>
        <end position="1297"/>
    </location>
</feature>
<dbReference type="InterPro" id="IPR000033">
    <property type="entry name" value="LDLR_classB_rpt"/>
</dbReference>
<dbReference type="GO" id="GO:0005604">
    <property type="term" value="C:basement membrane"/>
    <property type="evidence" value="ECO:0007669"/>
    <property type="project" value="UniProtKB-SubCell"/>
</dbReference>
<dbReference type="GO" id="GO:0005509">
    <property type="term" value="F:calcium ion binding"/>
    <property type="evidence" value="ECO:0007669"/>
    <property type="project" value="InterPro"/>
</dbReference>
<dbReference type="InterPro" id="IPR011042">
    <property type="entry name" value="6-blade_b-propeller_TolB-like"/>
</dbReference>
<evidence type="ECO:0000256" key="12">
    <source>
        <dbReference type="PROSITE-ProRule" id="PRU00076"/>
    </source>
</evidence>
<dbReference type="InterPro" id="IPR001881">
    <property type="entry name" value="EGF-like_Ca-bd_dom"/>
</dbReference>
<dbReference type="PROSITE" id="PS51220">
    <property type="entry name" value="NIDO"/>
    <property type="match status" value="1"/>
</dbReference>
<reference evidence="18" key="1">
    <citation type="submission" date="2015-12" db="EMBL/GenBank/DDBJ databases">
        <title>De novo transcriptome assembly of four potential Pierce s Disease insect vectors from Arizona vineyards.</title>
        <authorList>
            <person name="Tassone E.E."/>
        </authorList>
    </citation>
    <scope>NUCLEOTIDE SEQUENCE</scope>
</reference>
<feature type="repeat" description="LDL-receptor class B" evidence="13">
    <location>
        <begin position="1074"/>
        <end position="1118"/>
    </location>
</feature>
<keyword evidence="11" id="KW-0325">Glycoprotein</keyword>
<keyword evidence="10 12" id="KW-1015">Disulfide bond</keyword>
<dbReference type="SUPFAM" id="SSF63825">
    <property type="entry name" value="YWTD domain"/>
    <property type="match status" value="1"/>
</dbReference>
<dbReference type="FunFam" id="2.10.25.10:FF:000038">
    <property type="entry name" value="Fibrillin 2"/>
    <property type="match status" value="1"/>
</dbReference>
<dbReference type="PROSITE" id="PS01187">
    <property type="entry name" value="EGF_CA"/>
    <property type="match status" value="1"/>
</dbReference>
<protein>
    <recommendedName>
        <fullName evidence="19">Nidogen</fullName>
    </recommendedName>
</protein>
<dbReference type="PROSITE" id="PS01186">
    <property type="entry name" value="EGF_2"/>
    <property type="match status" value="8"/>
</dbReference>
<evidence type="ECO:0000256" key="11">
    <source>
        <dbReference type="ARBA" id="ARBA00023180"/>
    </source>
</evidence>
<name>A0A1B6BY70_9HEMI</name>
<dbReference type="PROSITE" id="PS51120">
    <property type="entry name" value="LDLRB"/>
    <property type="match status" value="3"/>
</dbReference>
<evidence type="ECO:0000256" key="8">
    <source>
        <dbReference type="ARBA" id="ARBA00022869"/>
    </source>
</evidence>
<dbReference type="CDD" id="cd00053">
    <property type="entry name" value="EGF"/>
    <property type="match status" value="1"/>
</dbReference>
<keyword evidence="2" id="KW-0964">Secreted</keyword>
<keyword evidence="3" id="KW-0272">Extracellular matrix</keyword>
<dbReference type="EMBL" id="GEDC01031066">
    <property type="protein sequence ID" value="JAS06232.1"/>
    <property type="molecule type" value="Transcribed_RNA"/>
</dbReference>
<dbReference type="FunFam" id="2.120.10.30:FF:000241">
    <property type="entry name" value="Low-density lipoprotein receptor-related protein 6"/>
    <property type="match status" value="1"/>
</dbReference>
<dbReference type="PROSITE" id="PS00010">
    <property type="entry name" value="ASX_HYDROXYL"/>
    <property type="match status" value="1"/>
</dbReference>
<dbReference type="SMART" id="SM00181">
    <property type="entry name" value="EGF"/>
    <property type="match status" value="11"/>
</dbReference>
<accession>A0A1B6BY70</accession>
<evidence type="ECO:0000256" key="7">
    <source>
        <dbReference type="ARBA" id="ARBA00022837"/>
    </source>
</evidence>
<dbReference type="InterPro" id="IPR000742">
    <property type="entry name" value="EGF"/>
</dbReference>
<feature type="domain" description="NIDO" evidence="17">
    <location>
        <begin position="90"/>
        <end position="240"/>
    </location>
</feature>
<evidence type="ECO:0000256" key="4">
    <source>
        <dbReference type="ARBA" id="ARBA00022536"/>
    </source>
</evidence>
<evidence type="ECO:0000259" key="16">
    <source>
        <dbReference type="PROSITE" id="PS50993"/>
    </source>
</evidence>
<feature type="domain" description="EGF-like" evidence="15">
    <location>
        <begin position="940"/>
        <end position="980"/>
    </location>
</feature>
<dbReference type="PANTHER" id="PTHR24050:SF28">
    <property type="entry name" value="UROMODULIN-LIKE"/>
    <property type="match status" value="1"/>
</dbReference>
<evidence type="ECO:0000259" key="15">
    <source>
        <dbReference type="PROSITE" id="PS50026"/>
    </source>
</evidence>
<dbReference type="PANTHER" id="PTHR24050">
    <property type="entry name" value="PA14 DOMAIN-CONTAINING PROTEIN"/>
    <property type="match status" value="1"/>
</dbReference>